<dbReference type="EMBL" id="CP039690">
    <property type="protein sequence ID" value="QCI65837.1"/>
    <property type="molecule type" value="Genomic_DNA"/>
</dbReference>
<evidence type="ECO:0000313" key="3">
    <source>
        <dbReference type="Proteomes" id="UP000298781"/>
    </source>
</evidence>
<protein>
    <submittedName>
        <fullName evidence="2">DUF2798 domain-containing protein</fullName>
    </submittedName>
</protein>
<feature type="transmembrane region" description="Helical" evidence="1">
    <location>
        <begin position="51"/>
        <end position="74"/>
    </location>
</feature>
<dbReference type="AlphaFoldDB" id="A0A4D7BD24"/>
<proteinExistence type="predicted"/>
<dbReference type="RefSeq" id="WP_136961283.1">
    <property type="nucleotide sequence ID" value="NZ_CP039690.1"/>
</dbReference>
<dbReference type="Pfam" id="PF11391">
    <property type="entry name" value="DUF2798"/>
    <property type="match status" value="1"/>
</dbReference>
<dbReference type="Proteomes" id="UP000298781">
    <property type="component" value="Chromosome"/>
</dbReference>
<sequence length="90" mass="9639">MTSVPNSAGWKLPARYAAVAMPLILSVFMSAVVSAIATLKSIGLVEGIAWIWLRAWSVSWLVAFPTLIVALPVVRRIVAAIVQPPASGRR</sequence>
<accession>A0A4D7BD24</accession>
<dbReference type="InterPro" id="IPR021529">
    <property type="entry name" value="DUF2798"/>
</dbReference>
<keyword evidence="1" id="KW-0812">Transmembrane</keyword>
<evidence type="ECO:0000313" key="2">
    <source>
        <dbReference type="EMBL" id="QCI65837.1"/>
    </source>
</evidence>
<feature type="transmembrane region" description="Helical" evidence="1">
    <location>
        <begin position="16"/>
        <end position="39"/>
    </location>
</feature>
<keyword evidence="1" id="KW-0472">Membrane</keyword>
<keyword evidence="1" id="KW-1133">Transmembrane helix</keyword>
<dbReference type="KEGG" id="pstg:E8M01_17435"/>
<keyword evidence="3" id="KW-1185">Reference proteome</keyword>
<evidence type="ECO:0000256" key="1">
    <source>
        <dbReference type="SAM" id="Phobius"/>
    </source>
</evidence>
<gene>
    <name evidence="2" type="ORF">E8M01_17435</name>
</gene>
<name>A0A4D7BD24_9HYPH</name>
<dbReference type="OrthoDB" id="7159403at2"/>
<reference evidence="2 3" key="1">
    <citation type="submission" date="2019-04" db="EMBL/GenBank/DDBJ databases">
        <title>Phreatobacter aquaticus sp. nov.</title>
        <authorList>
            <person name="Choi A."/>
        </authorList>
    </citation>
    <scope>NUCLEOTIDE SEQUENCE [LARGE SCALE GENOMIC DNA]</scope>
    <source>
        <strain evidence="2 3">KCTC 52518</strain>
    </source>
</reference>
<organism evidence="2 3">
    <name type="scientific">Phreatobacter stygius</name>
    <dbReference type="NCBI Taxonomy" id="1940610"/>
    <lineage>
        <taxon>Bacteria</taxon>
        <taxon>Pseudomonadati</taxon>
        <taxon>Pseudomonadota</taxon>
        <taxon>Alphaproteobacteria</taxon>
        <taxon>Hyphomicrobiales</taxon>
        <taxon>Phreatobacteraceae</taxon>
        <taxon>Phreatobacter</taxon>
    </lineage>
</organism>